<evidence type="ECO:0000256" key="1">
    <source>
        <dbReference type="SAM" id="MobiDB-lite"/>
    </source>
</evidence>
<feature type="compositionally biased region" description="Basic and acidic residues" evidence="1">
    <location>
        <begin position="341"/>
        <end position="370"/>
    </location>
</feature>
<feature type="region of interest" description="Disordered" evidence="1">
    <location>
        <begin position="292"/>
        <end position="370"/>
    </location>
</feature>
<evidence type="ECO:0000313" key="3">
    <source>
        <dbReference type="EMBL" id="CAF0819192.1"/>
    </source>
</evidence>
<accession>A0A813TVV6</accession>
<keyword evidence="4" id="KW-1185">Reference proteome</keyword>
<reference evidence="3" key="1">
    <citation type="submission" date="2021-02" db="EMBL/GenBank/DDBJ databases">
        <authorList>
            <person name="Nowell W R."/>
        </authorList>
    </citation>
    <scope>NUCLEOTIDE SEQUENCE</scope>
</reference>
<dbReference type="Proteomes" id="UP000663828">
    <property type="component" value="Unassembled WGS sequence"/>
</dbReference>
<gene>
    <name evidence="2" type="ORF">EDS130_LOCUS141</name>
    <name evidence="3" type="ORF">XAT740_LOCUS3871</name>
</gene>
<evidence type="ECO:0000313" key="2">
    <source>
        <dbReference type="EMBL" id="CAF0719960.1"/>
    </source>
</evidence>
<dbReference type="EMBL" id="CAJNOR010000152">
    <property type="protein sequence ID" value="CAF0819192.1"/>
    <property type="molecule type" value="Genomic_DNA"/>
</dbReference>
<dbReference type="AlphaFoldDB" id="A0A813TVV6"/>
<dbReference type="EMBL" id="CAJNOJ010000001">
    <property type="protein sequence ID" value="CAF0719960.1"/>
    <property type="molecule type" value="Genomic_DNA"/>
</dbReference>
<evidence type="ECO:0000313" key="4">
    <source>
        <dbReference type="Proteomes" id="UP000663828"/>
    </source>
</evidence>
<proteinExistence type="predicted"/>
<name>A0A813TVV6_ADIRI</name>
<organism evidence="3 4">
    <name type="scientific">Adineta ricciae</name>
    <name type="common">Rotifer</name>
    <dbReference type="NCBI Taxonomy" id="249248"/>
    <lineage>
        <taxon>Eukaryota</taxon>
        <taxon>Metazoa</taxon>
        <taxon>Spiralia</taxon>
        <taxon>Gnathifera</taxon>
        <taxon>Rotifera</taxon>
        <taxon>Eurotatoria</taxon>
        <taxon>Bdelloidea</taxon>
        <taxon>Adinetida</taxon>
        <taxon>Adinetidae</taxon>
        <taxon>Adineta</taxon>
    </lineage>
</organism>
<comment type="caution">
    <text evidence="3">The sequence shown here is derived from an EMBL/GenBank/DDBJ whole genome shotgun (WGS) entry which is preliminary data.</text>
</comment>
<dbReference type="Proteomes" id="UP000663852">
    <property type="component" value="Unassembled WGS sequence"/>
</dbReference>
<sequence length="370" mass="40644">MLRILAPADLANDFESNLLAGLCMSMIEVMNLTRANCEQSGRRASVGGSIGRLGRKSQVPRPFPVITAQSYIPGSAGAALARAPPVGGNPSSGIPPNIYPQPPPATFQPPMNLNAGPGYYPPPGPVPISRQSRNLLPGQDPSYRPRFHSQSHSRPTVRVHRHRSRRCRPVIHIIESDSCSSLSTCSSVSSCSPYYRRSYSCPRRSGTCPQQPIIFLPVQCRQQPTAIVSSNQDQAQPCIVPSMQFLQSNLALPSISAMQPSLSMPQIVSGRKPQLYQAGPITYVQTAPKLSSSQLRPIPTQSRSNIPQQSDLVDSTNTKQPNIIKPIPRACSTQALPQNDMKFRRYETDGQETFSKEKLNIEKRRETHFP</sequence>
<dbReference type="OrthoDB" id="10071191at2759"/>
<feature type="compositionally biased region" description="Polar residues" evidence="1">
    <location>
        <begin position="292"/>
        <end position="321"/>
    </location>
</feature>
<protein>
    <submittedName>
        <fullName evidence="3">Uncharacterized protein</fullName>
    </submittedName>
</protein>